<evidence type="ECO:0000256" key="2">
    <source>
        <dbReference type="SAM" id="Phobius"/>
    </source>
</evidence>
<feature type="region of interest" description="Disordered" evidence="1">
    <location>
        <begin position="241"/>
        <end position="284"/>
    </location>
</feature>
<keyword evidence="4" id="KW-1185">Reference proteome</keyword>
<feature type="compositionally biased region" description="Low complexity" evidence="1">
    <location>
        <begin position="250"/>
        <end position="266"/>
    </location>
</feature>
<keyword evidence="2" id="KW-0812">Transmembrane</keyword>
<evidence type="ECO:0000313" key="4">
    <source>
        <dbReference type="Proteomes" id="UP001363622"/>
    </source>
</evidence>
<sequence length="284" mass="30895">MKTRRNDGGGVLEERPRQWMDATEGGPVSQPASQSNNSKQAEQKQSSPRSAQPAVAAAAAAAAAAVCPTTTIIVMVVVVVMDNSKANQIQATKAKDGKEGERDLTRDAIDRVPHSLHHISPLTPTRHTASHLRATLKRSSDALCFALPRARSVAYCCGWLLHVCNGRGRVVSSCGGGSALSLLASMVAWLHVWVDGRVGMEWRRYRSLLDGCTARQLPFSAQSSDDGWRKKKRKRVRIVLTRDTKRGEEPTMTTMTTSTTPKTPSSGEENKVVPDSSIVVRRTK</sequence>
<dbReference type="EMBL" id="JBBPHU010000010">
    <property type="protein sequence ID" value="KAK7513094.1"/>
    <property type="molecule type" value="Genomic_DNA"/>
</dbReference>
<feature type="transmembrane region" description="Helical" evidence="2">
    <location>
        <begin position="54"/>
        <end position="81"/>
    </location>
</feature>
<dbReference type="Proteomes" id="UP001363622">
    <property type="component" value="Unassembled WGS sequence"/>
</dbReference>
<evidence type="ECO:0000256" key="1">
    <source>
        <dbReference type="SAM" id="MobiDB-lite"/>
    </source>
</evidence>
<organism evidence="3 4">
    <name type="scientific">Phyllosticta citriasiana</name>
    <dbReference type="NCBI Taxonomy" id="595635"/>
    <lineage>
        <taxon>Eukaryota</taxon>
        <taxon>Fungi</taxon>
        <taxon>Dikarya</taxon>
        <taxon>Ascomycota</taxon>
        <taxon>Pezizomycotina</taxon>
        <taxon>Dothideomycetes</taxon>
        <taxon>Dothideomycetes incertae sedis</taxon>
        <taxon>Botryosphaeriales</taxon>
        <taxon>Phyllostictaceae</taxon>
        <taxon>Phyllosticta</taxon>
    </lineage>
</organism>
<feature type="compositionally biased region" description="Basic and acidic residues" evidence="1">
    <location>
        <begin position="1"/>
        <end position="18"/>
    </location>
</feature>
<keyword evidence="2" id="KW-0472">Membrane</keyword>
<protein>
    <submittedName>
        <fullName evidence="3">Uncharacterized protein</fullName>
    </submittedName>
</protein>
<feature type="compositionally biased region" description="Polar residues" evidence="1">
    <location>
        <begin position="30"/>
        <end position="50"/>
    </location>
</feature>
<feature type="region of interest" description="Disordered" evidence="1">
    <location>
        <begin position="1"/>
        <end position="50"/>
    </location>
</feature>
<evidence type="ECO:0000313" key="3">
    <source>
        <dbReference type="EMBL" id="KAK7513094.1"/>
    </source>
</evidence>
<proteinExistence type="predicted"/>
<reference evidence="3 4" key="1">
    <citation type="submission" date="2024-04" db="EMBL/GenBank/DDBJ databases">
        <title>Phyllosticta paracitricarpa is synonymous to the EU quarantine fungus P. citricarpa based on phylogenomic analyses.</title>
        <authorList>
            <consortium name="Lawrence Berkeley National Laboratory"/>
            <person name="Van Ingen-Buijs V.A."/>
            <person name="Van Westerhoven A.C."/>
            <person name="Haridas S."/>
            <person name="Skiadas P."/>
            <person name="Martin F."/>
            <person name="Groenewald J.Z."/>
            <person name="Crous P.W."/>
            <person name="Seidl M.F."/>
        </authorList>
    </citation>
    <scope>NUCLEOTIDE SEQUENCE [LARGE SCALE GENOMIC DNA]</scope>
    <source>
        <strain evidence="3 4">CBS 123371</strain>
    </source>
</reference>
<name>A0ABR1KEB2_9PEZI</name>
<gene>
    <name evidence="3" type="ORF">IWZ03DRAFT_384852</name>
</gene>
<accession>A0ABR1KEB2</accession>
<comment type="caution">
    <text evidence="3">The sequence shown here is derived from an EMBL/GenBank/DDBJ whole genome shotgun (WGS) entry which is preliminary data.</text>
</comment>
<keyword evidence="2" id="KW-1133">Transmembrane helix</keyword>